<gene>
    <name evidence="2" type="ORF">BESB_077660</name>
</gene>
<proteinExistence type="predicted"/>
<feature type="compositionally biased region" description="Low complexity" evidence="1">
    <location>
        <begin position="215"/>
        <end position="228"/>
    </location>
</feature>
<dbReference type="Proteomes" id="UP000224006">
    <property type="component" value="Chromosome VII"/>
</dbReference>
<feature type="compositionally biased region" description="Pro residues" evidence="1">
    <location>
        <begin position="85"/>
        <end position="103"/>
    </location>
</feature>
<sequence>MSILPASKRARQARWVGCRAAPGERRGVTARLDRALTSGISLLSGGLGAFADGVAEGLAGLMDDEDGEPVAAAPGLPLSRCASVSPPPPPPSSEPLASPPPPVAAASSFLQALSGAASGAPLLASASVAAPPVSASAGGDGGAKDDVFLSYAKLSEGFAADDRRSKMRSVTVVDGPASAAPTEQTGEVSVTRSVAAQEPQGGERRRSLSMEGENGASATASTGQAGTDSRAHTAHRETLLPWEAEGAIGGGGRGKEGLDVRYEGAAQLTSQTESWKTEHSVDAMRLTSWRGFVGDEIQQNLR</sequence>
<feature type="compositionally biased region" description="Polar residues" evidence="1">
    <location>
        <begin position="181"/>
        <end position="194"/>
    </location>
</feature>
<dbReference type="VEuPathDB" id="ToxoDB:BESB_077660"/>
<organism evidence="2 3">
    <name type="scientific">Besnoitia besnoiti</name>
    <name type="common">Apicomplexan protozoan</name>
    <dbReference type="NCBI Taxonomy" id="94643"/>
    <lineage>
        <taxon>Eukaryota</taxon>
        <taxon>Sar</taxon>
        <taxon>Alveolata</taxon>
        <taxon>Apicomplexa</taxon>
        <taxon>Conoidasida</taxon>
        <taxon>Coccidia</taxon>
        <taxon>Eucoccidiorida</taxon>
        <taxon>Eimeriorina</taxon>
        <taxon>Sarcocystidae</taxon>
        <taxon>Besnoitia</taxon>
    </lineage>
</organism>
<comment type="caution">
    <text evidence="2">The sequence shown here is derived from an EMBL/GenBank/DDBJ whole genome shotgun (WGS) entry which is preliminary data.</text>
</comment>
<evidence type="ECO:0000313" key="2">
    <source>
        <dbReference type="EMBL" id="PFH33549.1"/>
    </source>
</evidence>
<feature type="compositionally biased region" description="Basic and acidic residues" evidence="1">
    <location>
        <begin position="229"/>
        <end position="238"/>
    </location>
</feature>
<dbReference type="GeneID" id="40312692"/>
<accession>A0A2A9M6H3</accession>
<keyword evidence="3" id="KW-1185">Reference proteome</keyword>
<dbReference type="KEGG" id="bbes:BESB_077660"/>
<protein>
    <submittedName>
        <fullName evidence="2">Uncharacterized protein</fullName>
    </submittedName>
</protein>
<dbReference type="EMBL" id="NWUJ01000008">
    <property type="protein sequence ID" value="PFH33549.1"/>
    <property type="molecule type" value="Genomic_DNA"/>
</dbReference>
<feature type="region of interest" description="Disordered" evidence="1">
    <location>
        <begin position="171"/>
        <end position="252"/>
    </location>
</feature>
<reference evidence="2 3" key="1">
    <citation type="submission" date="2017-09" db="EMBL/GenBank/DDBJ databases">
        <title>Genome sequencing of Besnoitia besnoiti strain Bb-Ger1.</title>
        <authorList>
            <person name="Schares G."/>
            <person name="Venepally P."/>
            <person name="Lorenzi H.A."/>
        </authorList>
    </citation>
    <scope>NUCLEOTIDE SEQUENCE [LARGE SCALE GENOMIC DNA]</scope>
    <source>
        <strain evidence="2 3">Bb-Ger1</strain>
    </source>
</reference>
<dbReference type="RefSeq" id="XP_029217558.1">
    <property type="nucleotide sequence ID" value="XM_029366127.1"/>
</dbReference>
<name>A0A2A9M6H3_BESBE</name>
<evidence type="ECO:0000256" key="1">
    <source>
        <dbReference type="SAM" id="MobiDB-lite"/>
    </source>
</evidence>
<dbReference type="AlphaFoldDB" id="A0A2A9M6H3"/>
<feature type="region of interest" description="Disordered" evidence="1">
    <location>
        <begin position="65"/>
        <end position="104"/>
    </location>
</feature>
<evidence type="ECO:0000313" key="3">
    <source>
        <dbReference type="Proteomes" id="UP000224006"/>
    </source>
</evidence>